<gene>
    <name evidence="1" type="ORF">CHM34_16230</name>
</gene>
<dbReference type="InterPro" id="IPR003772">
    <property type="entry name" value="YceD"/>
</dbReference>
<keyword evidence="2" id="KW-1185">Reference proteome</keyword>
<sequence length="176" mass="20640">MLISLRELNQNTGPIEREASVELKGLEKEHPELLRIEPLEVHVTAWKDRDLFHVQGKQSTTAEFRCSRCLTSFEQKLTMDWYELFSDEEQRAQADSEEERDEEIHFAPPDQPLDLTPYIREALLLRLPFAPLCREDCRGLCPECGVDRNVDTCQCRTERIDPRLAKLEELLKRDEE</sequence>
<dbReference type="RefSeq" id="WP_094265664.1">
    <property type="nucleotide sequence ID" value="NZ_NOWF01000012.1"/>
</dbReference>
<dbReference type="PANTHER" id="PTHR34374:SF1">
    <property type="entry name" value="LARGE RIBOSOMAL RNA SUBUNIT ACCUMULATION PROTEIN YCED HOMOLOG 1, CHLOROPLASTIC"/>
    <property type="match status" value="1"/>
</dbReference>
<dbReference type="Proteomes" id="UP000215459">
    <property type="component" value="Unassembled WGS sequence"/>
</dbReference>
<comment type="caution">
    <text evidence="1">The sequence shown here is derived from an EMBL/GenBank/DDBJ whole genome shotgun (WGS) entry which is preliminary data.</text>
</comment>
<dbReference type="Pfam" id="PF02620">
    <property type="entry name" value="YceD"/>
    <property type="match status" value="1"/>
</dbReference>
<dbReference type="OrthoDB" id="9790372at2"/>
<evidence type="ECO:0000313" key="1">
    <source>
        <dbReference type="EMBL" id="OYD06441.1"/>
    </source>
</evidence>
<organism evidence="1 2">
    <name type="scientific">Paludifilum halophilum</name>
    <dbReference type="NCBI Taxonomy" id="1642702"/>
    <lineage>
        <taxon>Bacteria</taxon>
        <taxon>Bacillati</taxon>
        <taxon>Bacillota</taxon>
        <taxon>Bacilli</taxon>
        <taxon>Bacillales</taxon>
        <taxon>Thermoactinomycetaceae</taxon>
        <taxon>Paludifilum</taxon>
    </lineage>
</organism>
<accession>A0A235B2G6</accession>
<dbReference type="AlphaFoldDB" id="A0A235B2G6"/>
<reference evidence="1 2" key="1">
    <citation type="submission" date="2017-07" db="EMBL/GenBank/DDBJ databases">
        <title>The genome sequence of Paludifilum halophilum highlights mechanisms for microbial adaptation to high salt environemnts.</title>
        <authorList>
            <person name="Belbahri L."/>
        </authorList>
    </citation>
    <scope>NUCLEOTIDE SEQUENCE [LARGE SCALE GENOMIC DNA]</scope>
    <source>
        <strain evidence="1 2">DSM 102817</strain>
    </source>
</reference>
<dbReference type="EMBL" id="NOWF01000012">
    <property type="protein sequence ID" value="OYD06441.1"/>
    <property type="molecule type" value="Genomic_DNA"/>
</dbReference>
<proteinExistence type="predicted"/>
<evidence type="ECO:0000313" key="2">
    <source>
        <dbReference type="Proteomes" id="UP000215459"/>
    </source>
</evidence>
<evidence type="ECO:0008006" key="3">
    <source>
        <dbReference type="Google" id="ProtNLM"/>
    </source>
</evidence>
<protein>
    <recommendedName>
        <fullName evidence="3">Metal-binding protein</fullName>
    </recommendedName>
</protein>
<dbReference type="PANTHER" id="PTHR34374">
    <property type="entry name" value="LARGE RIBOSOMAL RNA SUBUNIT ACCUMULATION PROTEIN YCED HOMOLOG 1, CHLOROPLASTIC"/>
    <property type="match status" value="1"/>
</dbReference>
<name>A0A235B2G6_9BACL</name>